<dbReference type="GO" id="GO:0003676">
    <property type="term" value="F:nucleic acid binding"/>
    <property type="evidence" value="ECO:0007669"/>
    <property type="project" value="InterPro"/>
</dbReference>
<dbReference type="InterPro" id="IPR012677">
    <property type="entry name" value="Nucleotide-bd_a/b_plait_sf"/>
</dbReference>
<proteinExistence type="predicted"/>
<feature type="compositionally biased region" description="Polar residues" evidence="1">
    <location>
        <begin position="589"/>
        <end position="599"/>
    </location>
</feature>
<dbReference type="AlphaFoldDB" id="A0A6L2PL51"/>
<dbReference type="OrthoDB" id="5418203at2759"/>
<sequence length="930" mass="103939">MRRKQKNKFLDLLINITRNKDKSAISVFQKLAITDTTIHYISDHPIGNKQATFICLLNRIHRPPLSQESKKQEMNTILKLPAIMVTHFPQPARQRRPDIQVYVPRPKRLSAEGQDTVPSSPTCTSSNKKSSSLNIRTQQNLQLKTFTKPPKKSNSLPPDKECKSKVAEVELHTILPSSDYWFTASSSRQYCGENDVEVSDWAKSAVQPVESNYHVTVFGSKMNDEKIDMSEGGVTTRQLCTENVQSVQGKKDVREVEKSQIGIEGVGIGRRNMHRDADNLASGQSGHSTQTSLNSKEQVLDYNNVKNGDRIVKDAQFHCSSNCQETNWESGSDKQEFNSAQSVHFEGSRSVKFTDILDEVSVGQSLEHRSSTSFCTDSIAEYSNQDRPSSVMDNGIRVRNYYSEIKNARNNAQDKVSGCEMDSQNPCNNITEDSGFVSRCSDVSLNCDKSHSTVSCDDSDQFLMHTGRVHENTHRFDDSRVSNLHGVTNLSNSVGSTKHVEASEDRMCSRNICVTNDCHKKDENNECQVQEEQNRKNRRIIRGNFMSDVLIISDPDPVTEVMAPSAQIDCRSENVSLHDSVLNEEKSLQLKSESVSVDTSGPDVKEHSGEKHKSSSPSSSSSLLPVNLNPDECTWDMLFDDNGECLDPKLMEELTNAVGSVTVEKPQSDYRSYQNRVELMMSGVGDDELSHVIEIYNFPSEFKTHDLCAVFSPYMKGGFEIKWVDDTHALGVFSSSLVAAEVLAADHPFVKTRPLHEATPESRMKARRSAEFLQPYRARPETCVALARRLVGGALGVRLRTTREEREAERKLLREARVQKKGCLDVIALPADACDPNFFSWDEAGCFHFMPTHFPFGTKWLHCLIALPQSAPEMHHCQYGVAANGVLLICVVPNVCLPVDVGPTGSTACEKKRLAARQRDEAWEGTLGEN</sequence>
<keyword evidence="3" id="KW-1185">Reference proteome</keyword>
<accession>A0A6L2PL51</accession>
<feature type="compositionally biased region" description="Low complexity" evidence="1">
    <location>
        <begin position="615"/>
        <end position="625"/>
    </location>
</feature>
<dbReference type="SUPFAM" id="SSF54928">
    <property type="entry name" value="RNA-binding domain, RBD"/>
    <property type="match status" value="1"/>
</dbReference>
<gene>
    <name evidence="2" type="ORF">Cfor_09969</name>
</gene>
<dbReference type="PANTHER" id="PTHR21678:SF7">
    <property type="entry name" value="COILED-COIL DOMAIN-CONTAINING PROTEIN R3HCC1L"/>
    <property type="match status" value="1"/>
</dbReference>
<comment type="caution">
    <text evidence="2">The sequence shown here is derived from an EMBL/GenBank/DDBJ whole genome shotgun (WGS) entry which is preliminary data.</text>
</comment>
<feature type="compositionally biased region" description="Polar residues" evidence="1">
    <location>
        <begin position="116"/>
        <end position="140"/>
    </location>
</feature>
<dbReference type="InParanoid" id="A0A6L2PL51"/>
<reference evidence="3" key="1">
    <citation type="submission" date="2020-01" db="EMBL/GenBank/DDBJ databases">
        <title>Draft genome sequence of the Termite Coptotermes fromosanus.</title>
        <authorList>
            <person name="Itakura S."/>
            <person name="Yosikawa Y."/>
            <person name="Umezawa K."/>
        </authorList>
    </citation>
    <scope>NUCLEOTIDE SEQUENCE [LARGE SCALE GENOMIC DNA]</scope>
</reference>
<dbReference type="PANTHER" id="PTHR21678">
    <property type="entry name" value="GROWTH INHIBITION AND DIFFERENTIATION RELATED PROTEIN 88"/>
    <property type="match status" value="1"/>
</dbReference>
<dbReference type="Proteomes" id="UP000502823">
    <property type="component" value="Unassembled WGS sequence"/>
</dbReference>
<dbReference type="EMBL" id="BLKM01008356">
    <property type="protein sequence ID" value="GFG33301.1"/>
    <property type="molecule type" value="Genomic_DNA"/>
</dbReference>
<feature type="compositionally biased region" description="Polar residues" evidence="1">
    <location>
        <begin position="281"/>
        <end position="297"/>
    </location>
</feature>
<evidence type="ECO:0008006" key="4">
    <source>
        <dbReference type="Google" id="ProtNLM"/>
    </source>
</evidence>
<evidence type="ECO:0000256" key="1">
    <source>
        <dbReference type="SAM" id="MobiDB-lite"/>
    </source>
</evidence>
<organism evidence="2 3">
    <name type="scientific">Coptotermes formosanus</name>
    <name type="common">Formosan subterranean termite</name>
    <dbReference type="NCBI Taxonomy" id="36987"/>
    <lineage>
        <taxon>Eukaryota</taxon>
        <taxon>Metazoa</taxon>
        <taxon>Ecdysozoa</taxon>
        <taxon>Arthropoda</taxon>
        <taxon>Hexapoda</taxon>
        <taxon>Insecta</taxon>
        <taxon>Pterygota</taxon>
        <taxon>Neoptera</taxon>
        <taxon>Polyneoptera</taxon>
        <taxon>Dictyoptera</taxon>
        <taxon>Blattodea</taxon>
        <taxon>Blattoidea</taxon>
        <taxon>Termitoidae</taxon>
        <taxon>Rhinotermitidae</taxon>
        <taxon>Coptotermes</taxon>
    </lineage>
</organism>
<evidence type="ECO:0000313" key="2">
    <source>
        <dbReference type="EMBL" id="GFG33301.1"/>
    </source>
</evidence>
<feature type="compositionally biased region" description="Basic and acidic residues" evidence="1">
    <location>
        <begin position="603"/>
        <end position="613"/>
    </location>
</feature>
<feature type="region of interest" description="Disordered" evidence="1">
    <location>
        <begin position="587"/>
        <end position="625"/>
    </location>
</feature>
<feature type="region of interest" description="Disordered" evidence="1">
    <location>
        <begin position="107"/>
        <end position="140"/>
    </location>
</feature>
<protein>
    <recommendedName>
        <fullName evidence="4">RRM domain-containing protein</fullName>
    </recommendedName>
</protein>
<name>A0A6L2PL51_COPFO</name>
<dbReference type="InterPro" id="IPR035979">
    <property type="entry name" value="RBD_domain_sf"/>
</dbReference>
<evidence type="ECO:0000313" key="3">
    <source>
        <dbReference type="Proteomes" id="UP000502823"/>
    </source>
</evidence>
<feature type="region of interest" description="Disordered" evidence="1">
    <location>
        <begin position="276"/>
        <end position="298"/>
    </location>
</feature>
<dbReference type="InterPro" id="IPR039884">
    <property type="entry name" value="R3HC1/R3HCL"/>
</dbReference>
<dbReference type="Gene3D" id="3.30.70.330">
    <property type="match status" value="1"/>
</dbReference>